<dbReference type="OrthoDB" id="1744626at2759"/>
<reference evidence="1 2" key="1">
    <citation type="submission" date="2020-10" db="EMBL/GenBank/DDBJ databases">
        <title>The Coptis chinensis genome and diversification of protoberbering-type alkaloids.</title>
        <authorList>
            <person name="Wang B."/>
            <person name="Shu S."/>
            <person name="Song C."/>
            <person name="Liu Y."/>
        </authorList>
    </citation>
    <scope>NUCLEOTIDE SEQUENCE [LARGE SCALE GENOMIC DNA]</scope>
    <source>
        <strain evidence="1">HL-2020</strain>
        <tissue evidence="1">Leaf</tissue>
    </source>
</reference>
<dbReference type="Proteomes" id="UP000631114">
    <property type="component" value="Unassembled WGS sequence"/>
</dbReference>
<accession>A0A835IBV3</accession>
<gene>
    <name evidence="1" type="ORF">IFM89_010125</name>
</gene>
<evidence type="ECO:0000313" key="1">
    <source>
        <dbReference type="EMBL" id="KAF9613683.1"/>
    </source>
</evidence>
<sequence length="90" mass="10697">MKEKHRFYPPGKIMHIINFHPEEREIESGGVNSDGMADDKKPELKIGIFLTPRSLYRKLRLTQTMISDHFMPVYRRQIDQLISELEKQEL</sequence>
<dbReference type="EMBL" id="JADFTS010000003">
    <property type="protein sequence ID" value="KAF9613683.1"/>
    <property type="molecule type" value="Genomic_DNA"/>
</dbReference>
<proteinExistence type="predicted"/>
<dbReference type="PANTHER" id="PTHR46023:SF5">
    <property type="entry name" value="OS02G0780700 PROTEIN"/>
    <property type="match status" value="1"/>
</dbReference>
<keyword evidence="2" id="KW-1185">Reference proteome</keyword>
<dbReference type="AlphaFoldDB" id="A0A835IBV3"/>
<dbReference type="PANTHER" id="PTHR46023">
    <property type="entry name" value="LIPASE CLASS 3 PROTEIN-LIKE"/>
    <property type="match status" value="1"/>
</dbReference>
<protein>
    <submittedName>
        <fullName evidence="1">Uncharacterized protein</fullName>
    </submittedName>
</protein>
<evidence type="ECO:0000313" key="2">
    <source>
        <dbReference type="Proteomes" id="UP000631114"/>
    </source>
</evidence>
<comment type="caution">
    <text evidence="1">The sequence shown here is derived from an EMBL/GenBank/DDBJ whole genome shotgun (WGS) entry which is preliminary data.</text>
</comment>
<name>A0A835IBV3_9MAGN</name>
<organism evidence="1 2">
    <name type="scientific">Coptis chinensis</name>
    <dbReference type="NCBI Taxonomy" id="261450"/>
    <lineage>
        <taxon>Eukaryota</taxon>
        <taxon>Viridiplantae</taxon>
        <taxon>Streptophyta</taxon>
        <taxon>Embryophyta</taxon>
        <taxon>Tracheophyta</taxon>
        <taxon>Spermatophyta</taxon>
        <taxon>Magnoliopsida</taxon>
        <taxon>Ranunculales</taxon>
        <taxon>Ranunculaceae</taxon>
        <taxon>Coptidoideae</taxon>
        <taxon>Coptis</taxon>
    </lineage>
</organism>